<dbReference type="EMBL" id="JAHWQX010000001">
    <property type="protein sequence ID" value="MBW3096703.1"/>
    <property type="molecule type" value="Genomic_DNA"/>
</dbReference>
<accession>A0ABS6WL78</accession>
<keyword evidence="3" id="KW-1185">Reference proteome</keyword>
<proteinExistence type="inferred from homology"/>
<comment type="caution">
    <text evidence="2">The sequence shown here is derived from an EMBL/GenBank/DDBJ whole genome shotgun (WGS) entry which is preliminary data.</text>
</comment>
<evidence type="ECO:0000313" key="3">
    <source>
        <dbReference type="Proteomes" id="UP001430804"/>
    </source>
</evidence>
<comment type="subcellular location">
    <subcellularLocation>
        <location evidence="1">Cytoplasm</location>
    </subcellularLocation>
</comment>
<keyword evidence="1" id="KW-0810">Translation regulation</keyword>
<dbReference type="InterPro" id="IPR004394">
    <property type="entry name" value="Iojap/RsfS/C7orf30"/>
</dbReference>
<comment type="similarity">
    <text evidence="1">Belongs to the Iojap/RsfS family.</text>
</comment>
<gene>
    <name evidence="1 2" type="primary">rsfS</name>
    <name evidence="2" type="ORF">KY465_05370</name>
</gene>
<keyword evidence="1" id="KW-0963">Cytoplasm</keyword>
<evidence type="ECO:0000313" key="2">
    <source>
        <dbReference type="EMBL" id="MBW3096703.1"/>
    </source>
</evidence>
<dbReference type="Pfam" id="PF02410">
    <property type="entry name" value="RsfS"/>
    <property type="match status" value="1"/>
</dbReference>
<dbReference type="Proteomes" id="UP001430804">
    <property type="component" value="Unassembled WGS sequence"/>
</dbReference>
<comment type="function">
    <text evidence="1">Functions as a ribosomal silencing factor. Interacts with ribosomal protein uL14 (rplN), blocking formation of intersubunit bridge B8. Prevents association of the 30S and 50S ribosomal subunits and the formation of functional ribosomes, thus repressing translation.</text>
</comment>
<name>A0ABS6WL78_9HYPH</name>
<evidence type="ECO:0000256" key="1">
    <source>
        <dbReference type="HAMAP-Rule" id="MF_01477"/>
    </source>
</evidence>
<sequence>MSRRARSVCSKLKGTTLRTAQPKGNAEGTFSPVAENSGNAALRQLQLIRDSLADSKAQDIVCIDITGKSALGDHMIVASGRSSRHVTAICDHLMRDIKNNGFGAPKIEGLTTGDWVLIDSGDVIVHVFRPEIREFYNIEKMWQAPEIPMAAETEQLH</sequence>
<dbReference type="PANTHER" id="PTHR21043:SF0">
    <property type="entry name" value="MITOCHONDRIAL ASSEMBLY OF RIBOSOMAL LARGE SUBUNIT PROTEIN 1"/>
    <property type="match status" value="1"/>
</dbReference>
<comment type="subunit">
    <text evidence="1">Interacts with ribosomal protein uL14 (rplN).</text>
</comment>
<organism evidence="2 3">
    <name type="scientific">Pseudohoeflea coraliihabitans</name>
    <dbReference type="NCBI Taxonomy" id="2860393"/>
    <lineage>
        <taxon>Bacteria</taxon>
        <taxon>Pseudomonadati</taxon>
        <taxon>Pseudomonadota</taxon>
        <taxon>Alphaproteobacteria</taxon>
        <taxon>Hyphomicrobiales</taxon>
        <taxon>Rhizobiaceae</taxon>
        <taxon>Pseudohoeflea</taxon>
    </lineage>
</organism>
<protein>
    <recommendedName>
        <fullName evidence="1">Ribosomal silencing factor RsfS</fullName>
    </recommendedName>
</protein>
<dbReference type="RefSeq" id="WP_219200778.1">
    <property type="nucleotide sequence ID" value="NZ_JAHWQX010000001.1"/>
</dbReference>
<dbReference type="HAMAP" id="MF_01477">
    <property type="entry name" value="Iojap_RsfS"/>
    <property type="match status" value="1"/>
</dbReference>
<dbReference type="NCBIfam" id="TIGR00090">
    <property type="entry name" value="rsfS_iojap_ybeB"/>
    <property type="match status" value="1"/>
</dbReference>
<keyword evidence="1" id="KW-0678">Repressor</keyword>
<reference evidence="2" key="1">
    <citation type="submission" date="2021-07" db="EMBL/GenBank/DDBJ databases">
        <title>Pseudohoeflea marina sp. nov. a polyhydroxyalcanoate-producing bacterium.</title>
        <authorList>
            <person name="Zheng W."/>
            <person name="Yu S."/>
            <person name="Huang Y."/>
        </authorList>
    </citation>
    <scope>NUCLEOTIDE SEQUENCE</scope>
    <source>
        <strain evidence="2">DP4N28-3</strain>
    </source>
</reference>
<dbReference type="PANTHER" id="PTHR21043">
    <property type="entry name" value="IOJAP SUPERFAMILY ORTHOLOG"/>
    <property type="match status" value="1"/>
</dbReference>